<evidence type="ECO:0000313" key="2">
    <source>
        <dbReference type="Proteomes" id="UP001249851"/>
    </source>
</evidence>
<gene>
    <name evidence="1" type="ORF">P5673_011792</name>
</gene>
<accession>A0AAD9QN47</accession>
<dbReference type="EMBL" id="JARQWQ010000022">
    <property type="protein sequence ID" value="KAK2564367.1"/>
    <property type="molecule type" value="Genomic_DNA"/>
</dbReference>
<sequence>MDVDEMELGAKLRTFCELESIRIKQEENSVLETFKETVTFKNQRYERLGRKPELLKEYDRVIKDQLDKGIIERVEQSEKVQPCHQIHYLPHHCVVREDKSTTKLRIVYNASAKENGPALNDCLHTGPPPTPDILHITSYEREDPEFVNRMLRSLYVDDLSLSLEDVNKAYELYLKSRERMAQGGFNLRKWLTNSRPIIKKIKEMESQREFSIQTERANQLVEDDETYNRIMVGGLEERDVNTEEKALGTNWNYFTDEFLFKFQTQAESAQGLMPTKQNVLRVVASFYDPMGLISPIIIPRCVTSEPDTKEFVYELEAFGDASSSAYAAVVYLVIKSRFSTRVRLIESKTRVAPLRKQTIPRLELLAVLILAQLTARIKTTLEQCLVISLAQCWTDSNNVLYWIKGKDKEWMQFVNHRVEEIR</sequence>
<dbReference type="InterPro" id="IPR008042">
    <property type="entry name" value="Retrotrans_Pao"/>
</dbReference>
<proteinExistence type="predicted"/>
<dbReference type="SUPFAM" id="SSF56672">
    <property type="entry name" value="DNA/RNA polymerases"/>
    <property type="match status" value="1"/>
</dbReference>
<organism evidence="1 2">
    <name type="scientific">Acropora cervicornis</name>
    <name type="common">Staghorn coral</name>
    <dbReference type="NCBI Taxonomy" id="6130"/>
    <lineage>
        <taxon>Eukaryota</taxon>
        <taxon>Metazoa</taxon>
        <taxon>Cnidaria</taxon>
        <taxon>Anthozoa</taxon>
        <taxon>Hexacorallia</taxon>
        <taxon>Scleractinia</taxon>
        <taxon>Astrocoeniina</taxon>
        <taxon>Acroporidae</taxon>
        <taxon>Acropora</taxon>
    </lineage>
</organism>
<dbReference type="Pfam" id="PF05380">
    <property type="entry name" value="Peptidase_A17"/>
    <property type="match status" value="1"/>
</dbReference>
<dbReference type="PANTHER" id="PTHR47331">
    <property type="entry name" value="PHD-TYPE DOMAIN-CONTAINING PROTEIN"/>
    <property type="match status" value="1"/>
</dbReference>
<dbReference type="InterPro" id="IPR043502">
    <property type="entry name" value="DNA/RNA_pol_sf"/>
</dbReference>
<dbReference type="AlphaFoldDB" id="A0AAD9QN47"/>
<evidence type="ECO:0000313" key="1">
    <source>
        <dbReference type="EMBL" id="KAK2564367.1"/>
    </source>
</evidence>
<comment type="caution">
    <text evidence="1">The sequence shown here is derived from an EMBL/GenBank/DDBJ whole genome shotgun (WGS) entry which is preliminary data.</text>
</comment>
<dbReference type="PANTHER" id="PTHR47331:SF5">
    <property type="entry name" value="RIBONUCLEASE H"/>
    <property type="match status" value="1"/>
</dbReference>
<reference evidence="1" key="2">
    <citation type="journal article" date="2023" name="Science">
        <title>Genomic signatures of disease resistance in endangered staghorn corals.</title>
        <authorList>
            <person name="Vollmer S.V."/>
            <person name="Selwyn J.D."/>
            <person name="Despard B.A."/>
            <person name="Roesel C.L."/>
        </authorList>
    </citation>
    <scope>NUCLEOTIDE SEQUENCE</scope>
    <source>
        <strain evidence="1">K2</strain>
    </source>
</reference>
<dbReference type="Proteomes" id="UP001249851">
    <property type="component" value="Unassembled WGS sequence"/>
</dbReference>
<protein>
    <submittedName>
        <fullName evidence="1">Uncharacterized protein</fullName>
    </submittedName>
</protein>
<name>A0AAD9QN47_ACRCE</name>
<keyword evidence="2" id="KW-1185">Reference proteome</keyword>
<reference evidence="1" key="1">
    <citation type="journal article" date="2023" name="G3 (Bethesda)">
        <title>Whole genome assembly and annotation of the endangered Caribbean coral Acropora cervicornis.</title>
        <authorList>
            <person name="Selwyn J.D."/>
            <person name="Vollmer S.V."/>
        </authorList>
    </citation>
    <scope>NUCLEOTIDE SEQUENCE</scope>
    <source>
        <strain evidence="1">K2</strain>
    </source>
</reference>